<accession>A0A8H3B2Y9</accession>
<dbReference type="InterPro" id="IPR036026">
    <property type="entry name" value="Seven-hairpin_glycosidases"/>
</dbReference>
<evidence type="ECO:0000313" key="16">
    <source>
        <dbReference type="EMBL" id="CAE6446167.1"/>
    </source>
</evidence>
<dbReference type="Pfam" id="PF01532">
    <property type="entry name" value="Glyco_hydro_47"/>
    <property type="match status" value="1"/>
</dbReference>
<gene>
    <name evidence="16" type="ORF">RDB_LOCUS113088</name>
</gene>
<evidence type="ECO:0000256" key="5">
    <source>
        <dbReference type="ARBA" id="ARBA00022801"/>
    </source>
</evidence>
<feature type="transmembrane region" description="Helical" evidence="15">
    <location>
        <begin position="559"/>
        <end position="579"/>
    </location>
</feature>
<evidence type="ECO:0000256" key="10">
    <source>
        <dbReference type="ARBA" id="ARBA00048605"/>
    </source>
</evidence>
<dbReference type="InterPro" id="IPR050749">
    <property type="entry name" value="Glycosyl_Hydrolase_47"/>
</dbReference>
<evidence type="ECO:0000256" key="7">
    <source>
        <dbReference type="ARBA" id="ARBA00023180"/>
    </source>
</evidence>
<keyword evidence="12" id="KW-0479">Metal-binding</keyword>
<dbReference type="GO" id="GO:0004571">
    <property type="term" value="F:mannosyl-oligosaccharide 1,2-alpha-mannosidase activity"/>
    <property type="evidence" value="ECO:0007669"/>
    <property type="project" value="UniProtKB-EC"/>
</dbReference>
<evidence type="ECO:0000256" key="1">
    <source>
        <dbReference type="ARBA" id="ARBA00001913"/>
    </source>
</evidence>
<dbReference type="GO" id="GO:0005509">
    <property type="term" value="F:calcium ion binding"/>
    <property type="evidence" value="ECO:0007669"/>
    <property type="project" value="InterPro"/>
</dbReference>
<evidence type="ECO:0000256" key="9">
    <source>
        <dbReference type="ARBA" id="ARBA00047669"/>
    </source>
</evidence>
<dbReference type="EC" id="3.2.1.-" evidence="14"/>
<dbReference type="EMBL" id="CAJMWW010000115">
    <property type="protein sequence ID" value="CAE6446167.1"/>
    <property type="molecule type" value="Genomic_DNA"/>
</dbReference>
<evidence type="ECO:0000256" key="15">
    <source>
        <dbReference type="SAM" id="Phobius"/>
    </source>
</evidence>
<keyword evidence="15" id="KW-1133">Transmembrane helix</keyword>
<evidence type="ECO:0000256" key="6">
    <source>
        <dbReference type="ARBA" id="ARBA00023157"/>
    </source>
</evidence>
<feature type="binding site" evidence="12">
    <location>
        <position position="517"/>
    </location>
    <ligand>
        <name>Ca(2+)</name>
        <dbReference type="ChEBI" id="CHEBI:29108"/>
    </ligand>
</feature>
<feature type="disulfide bond" evidence="13">
    <location>
        <begin position="341"/>
        <end position="370"/>
    </location>
</feature>
<dbReference type="GO" id="GO:0005975">
    <property type="term" value="P:carbohydrate metabolic process"/>
    <property type="evidence" value="ECO:0007669"/>
    <property type="project" value="InterPro"/>
</dbReference>
<reference evidence="16" key="1">
    <citation type="submission" date="2021-01" db="EMBL/GenBank/DDBJ databases">
        <authorList>
            <person name="Kaushik A."/>
        </authorList>
    </citation>
    <scope>NUCLEOTIDE SEQUENCE</scope>
    <source>
        <strain evidence="16">AG3-T5</strain>
    </source>
</reference>
<feature type="active site" evidence="11">
    <location>
        <position position="430"/>
    </location>
</feature>
<sequence length="587" mass="66216">MLKLTCISCPNPGWKTAFVLAMLRVISARSIQKPDLQLPSDAAENARHTIEIFKSAYQSYKSFAWGHDSLAPLTNGYIDDRNGWGATIVDSLSTMHIMGLEDLFKEGVEFTLDIDFSRSKTNSTVSLFESTIRYIGGILSAYELDGRKDRRLVDKAQELADKLVHSWVDGNDIPYNELNFTINQPVIEEVCSTTFLAAIICCNTIFSAVAGTLVLEWSRLSEYTETTQYRELSEKSMRRIGLLPSPFPGLPAQMVDPKTNKPNGTYVTWGGGSDSYFEYLIKYGRLTNNANNTWTKQWLTAVDSSITHLAQEPIGTDVKGLLYLGEWYNETFRHLSSHLACFHGGNWIMGGRLTDNDTIVDYGLRLTDTCWNTYERTATGLGPEVFGFVGPDGDLAGKAKPSSSDLAFYKENGFYSYNDSMWAYYDLRPEVLESNFYAWRTTGDIKYQQRAHAALLSIEKYCKVDGGYVGIDDVRLVEQESYINQTETFLFAEVLKYLYLTFADPQTINLDEWVLNTEAHPLMAPPLLDTYATTRWVGPVEPFRLRAVRAAVTVARSAAYLNALAWVVAIILLGTSWRLRHRVLKEE</sequence>
<evidence type="ECO:0000256" key="4">
    <source>
        <dbReference type="ARBA" id="ARBA00022729"/>
    </source>
</evidence>
<name>A0A8H3B2Y9_9AGAM</name>
<evidence type="ECO:0000256" key="8">
    <source>
        <dbReference type="ARBA" id="ARBA00023295"/>
    </source>
</evidence>
<dbReference type="SUPFAM" id="SSF48225">
    <property type="entry name" value="Seven-hairpin glycosidases"/>
    <property type="match status" value="1"/>
</dbReference>
<dbReference type="InterPro" id="IPR012341">
    <property type="entry name" value="6hp_glycosidase-like_sf"/>
</dbReference>
<dbReference type="FunFam" id="1.50.10.10:FF:000047">
    <property type="entry name" value="Mannosyl-oligosaccharide alpha-1,2-mannosidase"/>
    <property type="match status" value="1"/>
</dbReference>
<proteinExistence type="inferred from homology"/>
<evidence type="ECO:0000256" key="3">
    <source>
        <dbReference type="ARBA" id="ARBA00007658"/>
    </source>
</evidence>
<dbReference type="GO" id="GO:0016020">
    <property type="term" value="C:membrane"/>
    <property type="evidence" value="ECO:0007669"/>
    <property type="project" value="InterPro"/>
</dbReference>
<keyword evidence="15" id="KW-0812">Transmembrane</keyword>
<keyword evidence="7" id="KW-0325">Glycoprotein</keyword>
<dbReference type="PRINTS" id="PR00747">
    <property type="entry name" value="GLYHDRLASE47"/>
</dbReference>
<comment type="pathway">
    <text evidence="2">Protein modification; protein glycosylation.</text>
</comment>
<keyword evidence="15" id="KW-0472">Membrane</keyword>
<dbReference type="AlphaFoldDB" id="A0A8H3B2Y9"/>
<feature type="active site" description="Proton donor" evidence="11">
    <location>
        <position position="129"/>
    </location>
</feature>
<comment type="cofactor">
    <cofactor evidence="1 12">
        <name>Ca(2+)</name>
        <dbReference type="ChEBI" id="CHEBI:29108"/>
    </cofactor>
</comment>
<keyword evidence="12" id="KW-0106">Calcium</keyword>
<keyword evidence="4" id="KW-0732">Signal</keyword>
<dbReference type="GO" id="GO:0036503">
    <property type="term" value="P:ERAD pathway"/>
    <property type="evidence" value="ECO:0007669"/>
    <property type="project" value="UniProtKB-ARBA"/>
</dbReference>
<evidence type="ECO:0000256" key="13">
    <source>
        <dbReference type="PIRSR" id="PIRSR601382-3"/>
    </source>
</evidence>
<dbReference type="GO" id="GO:0005783">
    <property type="term" value="C:endoplasmic reticulum"/>
    <property type="evidence" value="ECO:0007669"/>
    <property type="project" value="TreeGrafter"/>
</dbReference>
<dbReference type="Proteomes" id="UP000663841">
    <property type="component" value="Unassembled WGS sequence"/>
</dbReference>
<evidence type="ECO:0000256" key="11">
    <source>
        <dbReference type="PIRSR" id="PIRSR601382-1"/>
    </source>
</evidence>
<evidence type="ECO:0000256" key="2">
    <source>
        <dbReference type="ARBA" id="ARBA00004922"/>
    </source>
</evidence>
<evidence type="ECO:0000313" key="17">
    <source>
        <dbReference type="Proteomes" id="UP000663841"/>
    </source>
</evidence>
<evidence type="ECO:0000256" key="14">
    <source>
        <dbReference type="RuleBase" id="RU361193"/>
    </source>
</evidence>
<evidence type="ECO:0000256" key="12">
    <source>
        <dbReference type="PIRSR" id="PIRSR601382-2"/>
    </source>
</evidence>
<dbReference type="PANTHER" id="PTHR11742">
    <property type="entry name" value="MANNOSYL-OLIGOSACCHARIDE ALPHA-1,2-MANNOSIDASE-RELATED"/>
    <property type="match status" value="1"/>
</dbReference>
<comment type="catalytic activity">
    <reaction evidence="9">
        <text>N(4)-(alpha-D-Man-(1-&gt;2)-alpha-D-Man-(1-&gt;2)-alpha-D-Man-(1-&gt;3)-[alpha-D-Man-(1-&gt;3)-[alpha-D-Man-(1-&gt;2)-alpha-D-Man-(1-&gt;6)]-alpha-D-Man-(1-&gt;6)]-beta-D-Man-(1-&gt;4)-beta-D-GlcNAc-(1-&gt;4)-beta-D-GlcNAc)-L-asparaginyl-[protein] (N-glucan mannose isomer 8A1,2,3B1,3) + 3 H2O = N(4)-(alpha-D-Man-(1-&gt;3)-[alpha-D-Man-(1-&gt;3)-[alpha-D-Man-(1-&gt;6)]-alpha-D-Man-(1-&gt;6)]-beta-D-Man-(1-&gt;4)-beta-D-GlcNAc-(1-&gt;4)-beta-D-GlcNAc)-L-asparaginyl-[protein] (N-glucan mannose isomer 5A1,2) + 3 beta-D-mannose</text>
        <dbReference type="Rhea" id="RHEA:56028"/>
        <dbReference type="Rhea" id="RHEA-COMP:14358"/>
        <dbReference type="Rhea" id="RHEA-COMP:14367"/>
        <dbReference type="ChEBI" id="CHEBI:15377"/>
        <dbReference type="ChEBI" id="CHEBI:28563"/>
        <dbReference type="ChEBI" id="CHEBI:59087"/>
        <dbReference type="ChEBI" id="CHEBI:60628"/>
        <dbReference type="EC" id="3.2.1.113"/>
    </reaction>
</comment>
<dbReference type="InterPro" id="IPR001382">
    <property type="entry name" value="Glyco_hydro_47"/>
</dbReference>
<keyword evidence="8 14" id="KW-0326">Glycosidase</keyword>
<comment type="catalytic activity">
    <reaction evidence="10">
        <text>N(4)-(alpha-D-Man-(1-&gt;2)-alpha-D-Man-(1-&gt;2)-alpha-D-Man-(1-&gt;3)-[alpha-D-Man-(1-&gt;2)-alpha-D-Man-(1-&gt;3)-[alpha-D-Man-(1-&gt;2)-alpha-D-Man-(1-&gt;6)]-alpha-D-Man-(1-&gt;6)]-beta-D-Man-(1-&gt;4)-beta-D-GlcNAc-(1-&gt;4)-beta-D-GlcNAc)-L-asparaginyl-[protein] (N-glucan mannose isomer 9A1,2,3B1,2,3) + 4 H2O = N(4)-(alpha-D-Man-(1-&gt;3)-[alpha-D-Man-(1-&gt;3)-[alpha-D-Man-(1-&gt;6)]-alpha-D-Man-(1-&gt;6)]-beta-D-Man-(1-&gt;4)-beta-D-GlcNAc-(1-&gt;4)-beta-D-GlcNAc)-L-asparaginyl-[protein] (N-glucan mannose isomer 5A1,2) + 4 beta-D-mannose</text>
        <dbReference type="Rhea" id="RHEA:56008"/>
        <dbReference type="Rhea" id="RHEA-COMP:14356"/>
        <dbReference type="Rhea" id="RHEA-COMP:14367"/>
        <dbReference type="ChEBI" id="CHEBI:15377"/>
        <dbReference type="ChEBI" id="CHEBI:28563"/>
        <dbReference type="ChEBI" id="CHEBI:59087"/>
        <dbReference type="ChEBI" id="CHEBI:139493"/>
        <dbReference type="EC" id="3.2.1.113"/>
    </reaction>
</comment>
<organism evidence="16 17">
    <name type="scientific">Rhizoctonia solani</name>
    <dbReference type="NCBI Taxonomy" id="456999"/>
    <lineage>
        <taxon>Eukaryota</taxon>
        <taxon>Fungi</taxon>
        <taxon>Dikarya</taxon>
        <taxon>Basidiomycota</taxon>
        <taxon>Agaricomycotina</taxon>
        <taxon>Agaricomycetes</taxon>
        <taxon>Cantharellales</taxon>
        <taxon>Ceratobasidiaceae</taxon>
        <taxon>Rhizoctonia</taxon>
    </lineage>
</organism>
<comment type="similarity">
    <text evidence="3 14">Belongs to the glycosyl hydrolase 47 family.</text>
</comment>
<protein>
    <recommendedName>
        <fullName evidence="14">alpha-1,2-Mannosidase</fullName>
        <ecNumber evidence="14">3.2.1.-</ecNumber>
    </recommendedName>
</protein>
<feature type="active site" evidence="11">
    <location>
        <position position="274"/>
    </location>
</feature>
<keyword evidence="6 13" id="KW-1015">Disulfide bond</keyword>
<feature type="active site" description="Proton donor" evidence="11">
    <location>
        <position position="384"/>
    </location>
</feature>
<dbReference type="PANTHER" id="PTHR11742:SF101">
    <property type="entry name" value="MANNOSYL-OLIGOSACCHARIDE ALPHA-1,2-MANNOSIDASE 1B"/>
    <property type="match status" value="1"/>
</dbReference>
<comment type="caution">
    <text evidence="16">The sequence shown here is derived from an EMBL/GenBank/DDBJ whole genome shotgun (WGS) entry which is preliminary data.</text>
</comment>
<keyword evidence="5 14" id="KW-0378">Hydrolase</keyword>
<dbReference type="Gene3D" id="1.50.10.10">
    <property type="match status" value="1"/>
</dbReference>